<keyword evidence="3" id="KW-1185">Reference proteome</keyword>
<evidence type="ECO:0000313" key="2">
    <source>
        <dbReference type="EMBL" id="CAG7816276.1"/>
    </source>
</evidence>
<comment type="caution">
    <text evidence="2">The sequence shown here is derived from an EMBL/GenBank/DDBJ whole genome shotgun (WGS) entry which is preliminary data.</text>
</comment>
<dbReference type="EMBL" id="CAJVCH010365783">
    <property type="protein sequence ID" value="CAG7816276.1"/>
    <property type="molecule type" value="Genomic_DNA"/>
</dbReference>
<name>A0A8J2KMN4_9HEXA</name>
<reference evidence="2" key="1">
    <citation type="submission" date="2021-06" db="EMBL/GenBank/DDBJ databases">
        <authorList>
            <person name="Hodson N. C."/>
            <person name="Mongue J. A."/>
            <person name="Jaron S. K."/>
        </authorList>
    </citation>
    <scope>NUCLEOTIDE SEQUENCE</scope>
</reference>
<keyword evidence="1" id="KW-0812">Transmembrane</keyword>
<feature type="transmembrane region" description="Helical" evidence="1">
    <location>
        <begin position="65"/>
        <end position="86"/>
    </location>
</feature>
<accession>A0A8J2KMN4</accession>
<organism evidence="2 3">
    <name type="scientific">Allacma fusca</name>
    <dbReference type="NCBI Taxonomy" id="39272"/>
    <lineage>
        <taxon>Eukaryota</taxon>
        <taxon>Metazoa</taxon>
        <taxon>Ecdysozoa</taxon>
        <taxon>Arthropoda</taxon>
        <taxon>Hexapoda</taxon>
        <taxon>Collembola</taxon>
        <taxon>Symphypleona</taxon>
        <taxon>Sminthuridae</taxon>
        <taxon>Allacma</taxon>
    </lineage>
</organism>
<protein>
    <submittedName>
        <fullName evidence="2">Uncharacterized protein</fullName>
    </submittedName>
</protein>
<evidence type="ECO:0000313" key="3">
    <source>
        <dbReference type="Proteomes" id="UP000708208"/>
    </source>
</evidence>
<dbReference type="AlphaFoldDB" id="A0A8J2KMN4"/>
<dbReference type="Proteomes" id="UP000708208">
    <property type="component" value="Unassembled WGS sequence"/>
</dbReference>
<sequence>PFNFVVTSLDSGGFDLHWIDNMLYKNKRLGQEYAKSRVAAKGAYRGVAENEASTSKEITSMTVELLATGNLLAATIFLIELITLIWSRYKVRQNVLFKPRASVTSMLPLVSSRLDSKN</sequence>
<proteinExistence type="predicted"/>
<feature type="non-terminal residue" evidence="2">
    <location>
        <position position="1"/>
    </location>
</feature>
<gene>
    <name evidence="2" type="ORF">AFUS01_LOCUS26903</name>
</gene>
<keyword evidence="1" id="KW-1133">Transmembrane helix</keyword>
<evidence type="ECO:0000256" key="1">
    <source>
        <dbReference type="SAM" id="Phobius"/>
    </source>
</evidence>
<keyword evidence="1" id="KW-0472">Membrane</keyword>